<dbReference type="AlphaFoldDB" id="A0A1H9E7M2"/>
<evidence type="ECO:0008006" key="5">
    <source>
        <dbReference type="Google" id="ProtNLM"/>
    </source>
</evidence>
<feature type="non-terminal residue" evidence="3">
    <location>
        <position position="1232"/>
    </location>
</feature>
<dbReference type="Pfam" id="PF19258">
    <property type="entry name" value="KxYKxGKxW_sig"/>
    <property type="match status" value="1"/>
</dbReference>
<dbReference type="Proteomes" id="UP000198833">
    <property type="component" value="Unassembled WGS sequence"/>
</dbReference>
<feature type="compositionally biased region" description="Polar residues" evidence="2">
    <location>
        <begin position="194"/>
        <end position="218"/>
    </location>
</feature>
<organism evidence="3 4">
    <name type="scientific">Ignavigranum ruoffiae</name>
    <dbReference type="NCBI Taxonomy" id="89093"/>
    <lineage>
        <taxon>Bacteria</taxon>
        <taxon>Bacillati</taxon>
        <taxon>Bacillota</taxon>
        <taxon>Bacilli</taxon>
        <taxon>Lactobacillales</taxon>
        <taxon>Aerococcaceae</taxon>
        <taxon>Ignavigranum</taxon>
    </lineage>
</organism>
<name>A0A1H9E7M2_9LACT</name>
<proteinExistence type="predicted"/>
<reference evidence="3 4" key="1">
    <citation type="submission" date="2016-10" db="EMBL/GenBank/DDBJ databases">
        <authorList>
            <person name="de Groot N.N."/>
        </authorList>
    </citation>
    <scope>NUCLEOTIDE SEQUENCE [LARGE SCALE GENOMIC DNA]</scope>
    <source>
        <strain evidence="3 4">DSM 15695</strain>
    </source>
</reference>
<feature type="region of interest" description="Disordered" evidence="2">
    <location>
        <begin position="97"/>
        <end position="218"/>
    </location>
</feature>
<evidence type="ECO:0000313" key="3">
    <source>
        <dbReference type="EMBL" id="SEQ21592.1"/>
    </source>
</evidence>
<gene>
    <name evidence="3" type="ORF">SAMN04488558_106122</name>
</gene>
<dbReference type="PANTHER" id="PTHR46528">
    <property type="entry name" value="PROTEIN SON"/>
    <property type="match status" value="1"/>
</dbReference>
<feature type="compositionally biased region" description="Low complexity" evidence="2">
    <location>
        <begin position="135"/>
        <end position="193"/>
    </location>
</feature>
<dbReference type="GO" id="GO:0048024">
    <property type="term" value="P:regulation of mRNA splicing, via spliceosome"/>
    <property type="evidence" value="ECO:0007669"/>
    <property type="project" value="TreeGrafter"/>
</dbReference>
<evidence type="ECO:0000313" key="4">
    <source>
        <dbReference type="Proteomes" id="UP000198833"/>
    </source>
</evidence>
<dbReference type="InterPro" id="IPR032922">
    <property type="entry name" value="SON"/>
</dbReference>
<keyword evidence="1" id="KW-0732">Signal</keyword>
<feature type="region of interest" description="Disordered" evidence="2">
    <location>
        <begin position="1197"/>
        <end position="1232"/>
    </location>
</feature>
<dbReference type="PANTHER" id="PTHR46528:SF1">
    <property type="entry name" value="PROTEIN SON"/>
    <property type="match status" value="1"/>
</dbReference>
<dbReference type="EMBL" id="FOEN01000006">
    <property type="protein sequence ID" value="SEQ21592.1"/>
    <property type="molecule type" value="Genomic_DNA"/>
</dbReference>
<accession>A0A1H9E7M2</accession>
<evidence type="ECO:0000256" key="2">
    <source>
        <dbReference type="SAM" id="MobiDB-lite"/>
    </source>
</evidence>
<evidence type="ECO:0000256" key="1">
    <source>
        <dbReference type="ARBA" id="ARBA00022729"/>
    </source>
</evidence>
<protein>
    <recommendedName>
        <fullName evidence="5">KxYKxGKxW signal peptide containing protein</fullName>
    </recommendedName>
</protein>
<sequence>MRKENFESFRLTRFKMRKIGNRWIRIGLTRLGFLNIESADISDEAVDENHHIVKNALKGALSFGALSGGIFLDNNLTYAQEVDQEFLAEETSVAISQPSLTETTSQSQELTTVESTENLESTSASISQELSEQALSNSISESESTLISESMSESESLSLSESISESQSEQLSLSLSTETSESISSSESISQSLKDSMSETSQDLNTIETVSPQSTLNTEVSSEVLPTTSENDLNSTVIDSNIAPVKVIEDLPVLDTDPATGNLVINYNDGTSETVPDSGIVLVNPNDLRDAQLKSLGINPNEISGTMLFAMAATEPMAATGSTLESSTIPQLSGVVYKASGIRYMGLEEPARGSGTSNTITMTLTSWFDSFAATGPNTDYSTLAGKYVVEFANSELYDNIASLSFSNNGTGTPKYFQIFEGGKYWSLDLASMQLGPLGSVQNDTITITLKNGATLDSLGLTGNYGLQSFLVNTNNQLMMTSYDNSYISSTTAVTDAASFASKFTNGRMTNKVNLVPQDQAGISNSYKGTAVPTVLDGTSIKSTHIFKPDENFLESDNNWVLNIHELIPTELIPYINLDRVYLYNSDYAGNIGPVNTASYPTNPIKLVVGPDGVVDTANTPAISILNNQTTTQLKSARNTLNDNVFWGTLGQTRAYTIQYTLKDEYNDAAGLMAISDLLANKADMTFESWITADYLDSKNNVNDGKALAGSYANAFLYQSDLDNDGIPDKLESAYGTDVNNPDTDGDGVGDGVEVLGLPEAGVSKTNPLDGKDYIPGTPTTSTNMIDTTKATTVPITIDKFESSITDSTTGISTPINVTNTNTAGIIVDLVSFDPLTGKYDMNKVYGTTTLPGLPQKAADGSTYYIVDGSSNISIAANKIPTTEKFVALVARSSNGLNPTLGTIIELGQQDSLSLNTSASISASTSDSLSASQSVQSDRLSQSLSDSVASQNSLSVSVSQSESAKFVSTLNSQASSLTAKDSTSISQDLSNFNATSASASMSESNRLSDSTKLSESARSSLSVSASQSKMSSLSVSQSTLDSLNTSFSQSQSLRSQSNASMIASASTSYSQSVSTSASLSGIANSTSRASVSTSLSTSASTASLSVSRSQSTSQSVLNSQNSLLSQSVSQSTSMSLAVVIAQSTAAAQALSNSLLLNSQESDSLSTSTSISISNLNSYSIRYSESLSDSISVSASESLSTSISKSNSIVASESLSTSVSDSESLSTSISDSES</sequence>
<dbReference type="InterPro" id="IPR022263">
    <property type="entry name" value="KxYKxGKxW"/>
</dbReference>
<dbReference type="STRING" id="89093.SAMN04488558_106122"/>
<feature type="compositionally biased region" description="Polar residues" evidence="2">
    <location>
        <begin position="995"/>
        <end position="1007"/>
    </location>
</feature>
<dbReference type="GO" id="GO:0051726">
    <property type="term" value="P:regulation of cell cycle"/>
    <property type="evidence" value="ECO:0007669"/>
    <property type="project" value="InterPro"/>
</dbReference>
<feature type="region of interest" description="Disordered" evidence="2">
    <location>
        <begin position="995"/>
        <end position="1014"/>
    </location>
</feature>
<dbReference type="RefSeq" id="WP_143440735.1">
    <property type="nucleotide sequence ID" value="NZ_FOEN01000006.1"/>
</dbReference>
<keyword evidence="4" id="KW-1185">Reference proteome</keyword>
<dbReference type="GO" id="GO:0003723">
    <property type="term" value="F:RNA binding"/>
    <property type="evidence" value="ECO:0007669"/>
    <property type="project" value="InterPro"/>
</dbReference>
<feature type="compositionally biased region" description="Polar residues" evidence="2">
    <location>
        <begin position="118"/>
        <end position="134"/>
    </location>
</feature>
<feature type="compositionally biased region" description="Low complexity" evidence="2">
    <location>
        <begin position="99"/>
        <end position="116"/>
    </location>
</feature>